<evidence type="ECO:0000256" key="5">
    <source>
        <dbReference type="ARBA" id="ARBA00022989"/>
    </source>
</evidence>
<dbReference type="RefSeq" id="WP_344314768.1">
    <property type="nucleotide sequence ID" value="NZ_BAAAMK010000004.1"/>
</dbReference>
<evidence type="ECO:0000256" key="1">
    <source>
        <dbReference type="ARBA" id="ARBA00004651"/>
    </source>
</evidence>
<keyword evidence="10" id="KW-1185">Reference proteome</keyword>
<evidence type="ECO:0000256" key="6">
    <source>
        <dbReference type="ARBA" id="ARBA00023136"/>
    </source>
</evidence>
<protein>
    <submittedName>
        <fullName evidence="9">Sugar ABC transporter permease</fullName>
    </submittedName>
</protein>
<keyword evidence="5 7" id="KW-1133">Transmembrane helix</keyword>
<comment type="subcellular location">
    <subcellularLocation>
        <location evidence="1 7">Cell membrane</location>
        <topology evidence="1 7">Multi-pass membrane protein</topology>
    </subcellularLocation>
</comment>
<name>A0ABN2QNC7_9MICO</name>
<dbReference type="Pfam" id="PF00528">
    <property type="entry name" value="BPD_transp_1"/>
    <property type="match status" value="1"/>
</dbReference>
<gene>
    <name evidence="9" type="ORF">GCM10009717_21440</name>
</gene>
<dbReference type="PANTHER" id="PTHR30193">
    <property type="entry name" value="ABC TRANSPORTER PERMEASE PROTEIN"/>
    <property type="match status" value="1"/>
</dbReference>
<keyword evidence="4 7" id="KW-0812">Transmembrane</keyword>
<dbReference type="CDD" id="cd06261">
    <property type="entry name" value="TM_PBP2"/>
    <property type="match status" value="1"/>
</dbReference>
<proteinExistence type="inferred from homology"/>
<comment type="caution">
    <text evidence="9">The sequence shown here is derived from an EMBL/GenBank/DDBJ whole genome shotgun (WGS) entry which is preliminary data.</text>
</comment>
<dbReference type="Proteomes" id="UP001499954">
    <property type="component" value="Unassembled WGS sequence"/>
</dbReference>
<feature type="transmembrane region" description="Helical" evidence="7">
    <location>
        <begin position="181"/>
        <end position="203"/>
    </location>
</feature>
<feature type="domain" description="ABC transmembrane type-1" evidence="8">
    <location>
        <begin position="95"/>
        <end position="312"/>
    </location>
</feature>
<evidence type="ECO:0000259" key="8">
    <source>
        <dbReference type="PROSITE" id="PS50928"/>
    </source>
</evidence>
<sequence length="332" mass="36965">MTTEAMTTVSSRSAAAAVAGTSTRARGWRRYRARTFYLFASPWILGFIFLTLAPILYALAVSFTNYDGASPLWRWVGLRNYVELFTSSPAVWQSLLRTFIYASIVVPLSVVGGLYLAVLVNRRIRARGAIRAIFFLPSVVPIVATAIMWRLMFNRDAGFINGLIVLFGGEKQAWLADPLSFYALIVMSLWGLGGGMIICLAALQDVPAELEEAAKIDGAGTLRVIWNITIPMISPVLYFLVITGIIGALQVLVQPLLLVETNKMAQSALVPQSSTLYMVHVYNEFFTNHRFGFGSAMLWVFFILILALTLIIQKMSKRFVYYNVDSDTSNER</sequence>
<feature type="transmembrane region" description="Helical" evidence="7">
    <location>
        <begin position="224"/>
        <end position="253"/>
    </location>
</feature>
<dbReference type="InterPro" id="IPR051393">
    <property type="entry name" value="ABC_transporter_permease"/>
</dbReference>
<keyword evidence="3" id="KW-1003">Cell membrane</keyword>
<evidence type="ECO:0000256" key="7">
    <source>
        <dbReference type="RuleBase" id="RU363032"/>
    </source>
</evidence>
<evidence type="ECO:0000313" key="10">
    <source>
        <dbReference type="Proteomes" id="UP001499954"/>
    </source>
</evidence>
<dbReference type="SUPFAM" id="SSF161098">
    <property type="entry name" value="MetI-like"/>
    <property type="match status" value="1"/>
</dbReference>
<keyword evidence="6 7" id="KW-0472">Membrane</keyword>
<evidence type="ECO:0000313" key="9">
    <source>
        <dbReference type="EMBL" id="GAA1955190.1"/>
    </source>
</evidence>
<feature type="transmembrane region" description="Helical" evidence="7">
    <location>
        <begin position="132"/>
        <end position="152"/>
    </location>
</feature>
<evidence type="ECO:0000256" key="2">
    <source>
        <dbReference type="ARBA" id="ARBA00022448"/>
    </source>
</evidence>
<dbReference type="InterPro" id="IPR035906">
    <property type="entry name" value="MetI-like_sf"/>
</dbReference>
<dbReference type="PANTHER" id="PTHR30193:SF1">
    <property type="entry name" value="ABC TRANSPORTER PERMEASE PROTEIN YESP-RELATED"/>
    <property type="match status" value="1"/>
</dbReference>
<feature type="transmembrane region" description="Helical" evidence="7">
    <location>
        <begin position="36"/>
        <end position="60"/>
    </location>
</feature>
<keyword evidence="2 7" id="KW-0813">Transport</keyword>
<accession>A0ABN2QNC7</accession>
<evidence type="ECO:0000256" key="4">
    <source>
        <dbReference type="ARBA" id="ARBA00022692"/>
    </source>
</evidence>
<dbReference type="PROSITE" id="PS50928">
    <property type="entry name" value="ABC_TM1"/>
    <property type="match status" value="1"/>
</dbReference>
<comment type="similarity">
    <text evidence="7">Belongs to the binding-protein-dependent transport system permease family.</text>
</comment>
<feature type="transmembrane region" description="Helical" evidence="7">
    <location>
        <begin position="99"/>
        <end position="120"/>
    </location>
</feature>
<reference evidence="9 10" key="1">
    <citation type="journal article" date="2019" name="Int. J. Syst. Evol. Microbiol.">
        <title>The Global Catalogue of Microorganisms (GCM) 10K type strain sequencing project: providing services to taxonomists for standard genome sequencing and annotation.</title>
        <authorList>
            <consortium name="The Broad Institute Genomics Platform"/>
            <consortium name="The Broad Institute Genome Sequencing Center for Infectious Disease"/>
            <person name="Wu L."/>
            <person name="Ma J."/>
        </authorList>
    </citation>
    <scope>NUCLEOTIDE SEQUENCE [LARGE SCALE GENOMIC DNA]</scope>
    <source>
        <strain evidence="9 10">JCM 13584</strain>
    </source>
</reference>
<organism evidence="9 10">
    <name type="scientific">Agromyces allii</name>
    <dbReference type="NCBI Taxonomy" id="393607"/>
    <lineage>
        <taxon>Bacteria</taxon>
        <taxon>Bacillati</taxon>
        <taxon>Actinomycetota</taxon>
        <taxon>Actinomycetes</taxon>
        <taxon>Micrococcales</taxon>
        <taxon>Microbacteriaceae</taxon>
        <taxon>Agromyces</taxon>
    </lineage>
</organism>
<dbReference type="Gene3D" id="1.10.3720.10">
    <property type="entry name" value="MetI-like"/>
    <property type="match status" value="1"/>
</dbReference>
<evidence type="ECO:0000256" key="3">
    <source>
        <dbReference type="ARBA" id="ARBA00022475"/>
    </source>
</evidence>
<dbReference type="InterPro" id="IPR000515">
    <property type="entry name" value="MetI-like"/>
</dbReference>
<dbReference type="EMBL" id="BAAAMK010000004">
    <property type="protein sequence ID" value="GAA1955190.1"/>
    <property type="molecule type" value="Genomic_DNA"/>
</dbReference>
<feature type="transmembrane region" description="Helical" evidence="7">
    <location>
        <begin position="291"/>
        <end position="312"/>
    </location>
</feature>